<protein>
    <recommendedName>
        <fullName evidence="1">Reverse transcriptase domain-containing protein</fullName>
    </recommendedName>
</protein>
<proteinExistence type="predicted"/>
<dbReference type="Pfam" id="PF00078">
    <property type="entry name" value="RVT_1"/>
    <property type="match status" value="1"/>
</dbReference>
<comment type="caution">
    <text evidence="2">The sequence shown here is derived from an EMBL/GenBank/DDBJ whole genome shotgun (WGS) entry which is preliminary data.</text>
</comment>
<name>A0A4Y2EDX2_ARAVE</name>
<dbReference type="InterPro" id="IPR036691">
    <property type="entry name" value="Endo/exonu/phosph_ase_sf"/>
</dbReference>
<evidence type="ECO:0000259" key="1">
    <source>
        <dbReference type="PROSITE" id="PS50878"/>
    </source>
</evidence>
<dbReference type="PANTHER" id="PTHR33273">
    <property type="entry name" value="DOMAIN-CONTAINING PROTEIN, PUTATIVE-RELATED"/>
    <property type="match status" value="1"/>
</dbReference>
<dbReference type="GO" id="GO:0003824">
    <property type="term" value="F:catalytic activity"/>
    <property type="evidence" value="ECO:0007669"/>
    <property type="project" value="InterPro"/>
</dbReference>
<accession>A0A4Y2EDX2</accession>
<dbReference type="OrthoDB" id="6437148at2759"/>
<dbReference type="Pfam" id="PF14529">
    <property type="entry name" value="Exo_endo_phos_2"/>
    <property type="match status" value="1"/>
</dbReference>
<gene>
    <name evidence="2" type="ORF">AVEN_62010_1</name>
</gene>
<reference evidence="2 3" key="1">
    <citation type="journal article" date="2019" name="Sci. Rep.">
        <title>Orb-weaving spider Araneus ventricosus genome elucidates the spidroin gene catalogue.</title>
        <authorList>
            <person name="Kono N."/>
            <person name="Nakamura H."/>
            <person name="Ohtoshi R."/>
            <person name="Moran D.A.P."/>
            <person name="Shinohara A."/>
            <person name="Yoshida Y."/>
            <person name="Fujiwara M."/>
            <person name="Mori M."/>
            <person name="Tomita M."/>
            <person name="Arakawa K."/>
        </authorList>
    </citation>
    <scope>NUCLEOTIDE SEQUENCE [LARGE SCALE GENOMIC DNA]</scope>
</reference>
<evidence type="ECO:0000313" key="3">
    <source>
        <dbReference type="Proteomes" id="UP000499080"/>
    </source>
</evidence>
<dbReference type="AlphaFoldDB" id="A0A4Y2EDX2"/>
<organism evidence="2 3">
    <name type="scientific">Araneus ventricosus</name>
    <name type="common">Orbweaver spider</name>
    <name type="synonym">Epeira ventricosa</name>
    <dbReference type="NCBI Taxonomy" id="182803"/>
    <lineage>
        <taxon>Eukaryota</taxon>
        <taxon>Metazoa</taxon>
        <taxon>Ecdysozoa</taxon>
        <taxon>Arthropoda</taxon>
        <taxon>Chelicerata</taxon>
        <taxon>Arachnida</taxon>
        <taxon>Araneae</taxon>
        <taxon>Araneomorphae</taxon>
        <taxon>Entelegynae</taxon>
        <taxon>Araneoidea</taxon>
        <taxon>Araneidae</taxon>
        <taxon>Araneus</taxon>
    </lineage>
</organism>
<dbReference type="PANTHER" id="PTHR33273:SF4">
    <property type="entry name" value="ENDONUCLEASE_EXONUCLEASE_PHOSPHATASE DOMAIN-CONTAINING PROTEIN"/>
    <property type="match status" value="1"/>
</dbReference>
<dbReference type="PROSITE" id="PS50878">
    <property type="entry name" value="RT_POL"/>
    <property type="match status" value="1"/>
</dbReference>
<keyword evidence="3" id="KW-1185">Reference proteome</keyword>
<dbReference type="Proteomes" id="UP000499080">
    <property type="component" value="Unassembled WGS sequence"/>
</dbReference>
<dbReference type="InterPro" id="IPR000477">
    <property type="entry name" value="RT_dom"/>
</dbReference>
<feature type="domain" description="Reverse transcriptase" evidence="1">
    <location>
        <begin position="395"/>
        <end position="583"/>
    </location>
</feature>
<dbReference type="EMBL" id="BGPR01000552">
    <property type="protein sequence ID" value="GBM26044.1"/>
    <property type="molecule type" value="Genomic_DNA"/>
</dbReference>
<sequence length="583" mass="66640">MDNSIFENTQFPYNIATESSNEPLKILQINLARAKAANNQLQETASTIKPDVILVQEQYINNNVIPGIPQTWKTFSSSNQKAAILIPSPKLRPALLATKVNMLTRGKDIIGPDLNGHNTLWGYRSNDNRGKDILDFILANNLNIINKPDALPTFQRNNSVGWPDLTLCSQSLIDSSINWEVLEEISLSDHRYIETTIASTVANQFYKRYKTRHGNHLRFLNILDKEIYHLERKIKAARNSGELNNATIELQTLIINACNKSFKIKKQLLITKPNWWTEQLEIHKKKVRALRRRAQRAPEIERQARYQVFKKEKAKYKRHIKQARNIGWRKFCSAASHPYGKQYKAAFRKSVFPSQIPYLINGDPKGSLQEAAQNILEQIFLSPAIPTNYNLTTSTQHLILHSPPKKSRRKYYLIPERRKRPAAGLLLSSYFTLTDNREGVGETYDSEADLSSGVHQQPERPTAWLQRRQVCGYSHQRATKKIKTARRDGKHVLVLSIDIKGAFDNLKHRAILKSLDARACPSNINRLFHSLLQNRKVTLLTPQGRATKDQKQGCPQGSCSGPSLWNFVANEILNQVWPDNVHI</sequence>
<evidence type="ECO:0000313" key="2">
    <source>
        <dbReference type="EMBL" id="GBM26044.1"/>
    </source>
</evidence>
<dbReference type="SUPFAM" id="SSF56219">
    <property type="entry name" value="DNase I-like"/>
    <property type="match status" value="1"/>
</dbReference>
<dbReference type="Gene3D" id="3.60.10.10">
    <property type="entry name" value="Endonuclease/exonuclease/phosphatase"/>
    <property type="match status" value="2"/>
</dbReference>
<dbReference type="InterPro" id="IPR005135">
    <property type="entry name" value="Endo/exonuclease/phosphatase"/>
</dbReference>